<dbReference type="PANTHER" id="PTHR48069:SF3">
    <property type="entry name" value="DIHYDROFOLATE REDUCTASE"/>
    <property type="match status" value="1"/>
</dbReference>
<dbReference type="GO" id="GO:0070401">
    <property type="term" value="F:NADP+ binding"/>
    <property type="evidence" value="ECO:0007669"/>
    <property type="project" value="UniProtKB-ARBA"/>
</dbReference>
<comment type="similarity">
    <text evidence="2 8 9">Belongs to the dihydrofolate reductase family.</text>
</comment>
<feature type="domain" description="DHFR" evidence="10">
    <location>
        <begin position="6"/>
        <end position="164"/>
    </location>
</feature>
<dbReference type="GO" id="GO:0004146">
    <property type="term" value="F:dihydrofolate reductase activity"/>
    <property type="evidence" value="ECO:0007669"/>
    <property type="project" value="UniProtKB-EC"/>
</dbReference>
<dbReference type="AlphaFoldDB" id="A0A558DFA9"/>
<keyword evidence="4 8" id="KW-0554">One-carbon metabolism</keyword>
<dbReference type="FunFam" id="3.40.430.10:FF:000001">
    <property type="entry name" value="Dihydrofolate reductase"/>
    <property type="match status" value="1"/>
</dbReference>
<evidence type="ECO:0000256" key="6">
    <source>
        <dbReference type="ARBA" id="ARBA00023002"/>
    </source>
</evidence>
<comment type="function">
    <text evidence="7 8">Key enzyme in folate metabolism. Catalyzes an essential reaction for de novo glycine and purine synthesis, and for DNA precursor synthesis.</text>
</comment>
<dbReference type="GO" id="GO:0046452">
    <property type="term" value="P:dihydrofolate metabolic process"/>
    <property type="evidence" value="ECO:0007669"/>
    <property type="project" value="TreeGrafter"/>
</dbReference>
<protein>
    <recommendedName>
        <fullName evidence="3 8">Dihydrofolate reductase</fullName>
        <ecNumber evidence="3 8">1.5.1.3</ecNumber>
    </recommendedName>
</protein>
<dbReference type="GO" id="GO:0005829">
    <property type="term" value="C:cytosol"/>
    <property type="evidence" value="ECO:0007669"/>
    <property type="project" value="TreeGrafter"/>
</dbReference>
<dbReference type="InterPro" id="IPR012259">
    <property type="entry name" value="DHFR"/>
</dbReference>
<dbReference type="Pfam" id="PF00186">
    <property type="entry name" value="DHFR_1"/>
    <property type="match status" value="1"/>
</dbReference>
<dbReference type="Proteomes" id="UP000317355">
    <property type="component" value="Unassembled WGS sequence"/>
</dbReference>
<reference evidence="11 12" key="1">
    <citation type="submission" date="2019-07" db="EMBL/GenBank/DDBJ databases">
        <title>The pathways for chlorine oxyanion respiration interact through the shared metabolite chlorate.</title>
        <authorList>
            <person name="Barnum T.P."/>
            <person name="Cheng Y."/>
            <person name="Hill K.A."/>
            <person name="Lucas L.N."/>
            <person name="Carlson H.K."/>
            <person name="Coates J.D."/>
        </authorList>
    </citation>
    <scope>NUCLEOTIDE SEQUENCE [LARGE SCALE GENOMIC DNA]</scope>
    <source>
        <strain evidence="11">BK-3</strain>
    </source>
</reference>
<dbReference type="GO" id="GO:0006730">
    <property type="term" value="P:one-carbon metabolic process"/>
    <property type="evidence" value="ECO:0007669"/>
    <property type="project" value="UniProtKB-KW"/>
</dbReference>
<evidence type="ECO:0000313" key="11">
    <source>
        <dbReference type="EMBL" id="TVT59543.1"/>
    </source>
</evidence>
<proteinExistence type="inferred from homology"/>
<dbReference type="CDD" id="cd00209">
    <property type="entry name" value="DHFR"/>
    <property type="match status" value="1"/>
</dbReference>
<evidence type="ECO:0000313" key="12">
    <source>
        <dbReference type="Proteomes" id="UP000317355"/>
    </source>
</evidence>
<dbReference type="InterPro" id="IPR024072">
    <property type="entry name" value="DHFR-like_dom_sf"/>
</dbReference>
<dbReference type="PIRSF" id="PIRSF000194">
    <property type="entry name" value="DHFR"/>
    <property type="match status" value="1"/>
</dbReference>
<evidence type="ECO:0000256" key="7">
    <source>
        <dbReference type="ARBA" id="ARBA00025067"/>
    </source>
</evidence>
<evidence type="ECO:0000256" key="1">
    <source>
        <dbReference type="ARBA" id="ARBA00004903"/>
    </source>
</evidence>
<accession>A0A558DFA9</accession>
<evidence type="ECO:0000256" key="8">
    <source>
        <dbReference type="PIRNR" id="PIRNR000194"/>
    </source>
</evidence>
<dbReference type="SUPFAM" id="SSF53597">
    <property type="entry name" value="Dihydrofolate reductase-like"/>
    <property type="match status" value="1"/>
</dbReference>
<dbReference type="NCBIfam" id="NF008037">
    <property type="entry name" value="PRK10769.1"/>
    <property type="match status" value="1"/>
</dbReference>
<comment type="caution">
    <text evidence="11">The sequence shown here is derived from an EMBL/GenBank/DDBJ whole genome shotgun (WGS) entry which is preliminary data.</text>
</comment>
<dbReference type="InterPro" id="IPR017925">
    <property type="entry name" value="DHFR_CS"/>
</dbReference>
<dbReference type="PROSITE" id="PS00075">
    <property type="entry name" value="DHFR_1"/>
    <property type="match status" value="1"/>
</dbReference>
<keyword evidence="5 8" id="KW-0521">NADP</keyword>
<evidence type="ECO:0000256" key="9">
    <source>
        <dbReference type="RuleBase" id="RU004474"/>
    </source>
</evidence>
<evidence type="ECO:0000256" key="3">
    <source>
        <dbReference type="ARBA" id="ARBA00012856"/>
    </source>
</evidence>
<dbReference type="PANTHER" id="PTHR48069">
    <property type="entry name" value="DIHYDROFOLATE REDUCTASE"/>
    <property type="match status" value="1"/>
</dbReference>
<evidence type="ECO:0000256" key="5">
    <source>
        <dbReference type="ARBA" id="ARBA00022857"/>
    </source>
</evidence>
<comment type="catalytic activity">
    <reaction evidence="8">
        <text>(6S)-5,6,7,8-tetrahydrofolate + NADP(+) = 7,8-dihydrofolate + NADPH + H(+)</text>
        <dbReference type="Rhea" id="RHEA:15009"/>
        <dbReference type="ChEBI" id="CHEBI:15378"/>
        <dbReference type="ChEBI" id="CHEBI:57451"/>
        <dbReference type="ChEBI" id="CHEBI:57453"/>
        <dbReference type="ChEBI" id="CHEBI:57783"/>
        <dbReference type="ChEBI" id="CHEBI:58349"/>
        <dbReference type="EC" id="1.5.1.3"/>
    </reaction>
</comment>
<name>A0A558DFA9_9GAMM</name>
<dbReference type="UniPathway" id="UPA00077">
    <property type="reaction ID" value="UER00158"/>
</dbReference>
<organism evidence="11 12">
    <name type="scientific">Sedimenticola thiotaurini</name>
    <dbReference type="NCBI Taxonomy" id="1543721"/>
    <lineage>
        <taxon>Bacteria</taxon>
        <taxon>Pseudomonadati</taxon>
        <taxon>Pseudomonadota</taxon>
        <taxon>Gammaproteobacteria</taxon>
        <taxon>Chromatiales</taxon>
        <taxon>Sedimenticolaceae</taxon>
        <taxon>Sedimenticola</taxon>
    </lineage>
</organism>
<evidence type="ECO:0000256" key="4">
    <source>
        <dbReference type="ARBA" id="ARBA00022563"/>
    </source>
</evidence>
<dbReference type="EMBL" id="VMRY01000003">
    <property type="protein sequence ID" value="TVT59543.1"/>
    <property type="molecule type" value="Genomic_DNA"/>
</dbReference>
<dbReference type="Gene3D" id="3.40.430.10">
    <property type="entry name" value="Dihydrofolate Reductase, subunit A"/>
    <property type="match status" value="1"/>
</dbReference>
<evidence type="ECO:0000259" key="10">
    <source>
        <dbReference type="PROSITE" id="PS51330"/>
    </source>
</evidence>
<dbReference type="GO" id="GO:0046654">
    <property type="term" value="P:tetrahydrofolate biosynthetic process"/>
    <property type="evidence" value="ECO:0007669"/>
    <property type="project" value="UniProtKB-UniPathway"/>
</dbReference>
<sequence length="170" mass="19190">MNKTPLISIIAAMDEGRVIGSENKLPWRLPADLQHFKKLTVGKPIIMGRKTWESLPGLLPDRPHIVITGNQGYQAEGCQVVHSIEQALEAAGPVDEVMVVGGANLYLQMLDSADRLYLTQVHTRVKGDAFFPCYAAEQWREVERVLHRADERNAFDYTFLTLERAHQPVR</sequence>
<comment type="pathway">
    <text evidence="1 8">Cofactor biosynthesis; tetrahydrofolate biosynthesis; 5,6,7,8-tetrahydrofolate from 7,8-dihydrofolate: step 1/1.</text>
</comment>
<dbReference type="InterPro" id="IPR001796">
    <property type="entry name" value="DHFR_dom"/>
</dbReference>
<dbReference type="EC" id="1.5.1.3" evidence="3 8"/>
<evidence type="ECO:0000256" key="2">
    <source>
        <dbReference type="ARBA" id="ARBA00009539"/>
    </source>
</evidence>
<dbReference type="GO" id="GO:0046655">
    <property type="term" value="P:folic acid metabolic process"/>
    <property type="evidence" value="ECO:0007669"/>
    <property type="project" value="TreeGrafter"/>
</dbReference>
<keyword evidence="6 8" id="KW-0560">Oxidoreductase</keyword>
<dbReference type="PROSITE" id="PS51330">
    <property type="entry name" value="DHFR_2"/>
    <property type="match status" value="1"/>
</dbReference>
<gene>
    <name evidence="11" type="primary">folA</name>
    <name evidence="11" type="ORF">FHK82_00745</name>
</gene>
<dbReference type="PRINTS" id="PR00070">
    <property type="entry name" value="DHFR"/>
</dbReference>